<dbReference type="OrthoDB" id="308383at2759"/>
<dbReference type="CDD" id="cd10538">
    <property type="entry name" value="SET_SETDB-like"/>
    <property type="match status" value="1"/>
</dbReference>
<feature type="region of interest" description="Disordered" evidence="8">
    <location>
        <begin position="391"/>
        <end position="431"/>
    </location>
</feature>
<feature type="compositionally biased region" description="Polar residues" evidence="8">
    <location>
        <begin position="254"/>
        <end position="273"/>
    </location>
</feature>
<sequence>MAPPPRARSALQAMKNLGFSSKVAAPLLKKLLEVYDNNWQLIEDNGYQVLIDSILEEQELKATAGKKQDAVADEDAEVSRKRLRQQSENTASSLMLGPDSPSSKKLRVEADCSLGALLRQRRAEPVLPQVEDMGRLVLASPQEERDEHDTPLISRRETRASAHARRASFAQENVESISLLTYGRCEKTIGEASSSVIMLKEPKIEPGTEVLDNSNVHSPSTSKSKQADSDPPEFEVPIAMILPDHPLAAGNEVHQCQHSQGETSPRDMSSLQENDVESLAAQTEAKNADKAKRNGSLSDNASNGKASELVTSQGASSTTVDIASSDTGAVKLQFSFNSGSPDLPLPSIDAFFKMVEDRCLKSYKFLPSDFSLLKVMKEMCQVASDLTVEPSYDRQETPTLSVNDSVGGSTRQTVDRHKEDRQEKGKENVAPEHSNLKVVQYPQTALGDLRPPHDPTDITRGEERIPISLVNEVSNERYPSHFYYIPRNLIYQNAYVNFSLARIGDEDCCSDCYGDCLAATIPCPCARETGGEYAYTCKGLVKESFLDECISMNCNPHKHQHVYCQDCPLERPKSGDAPGKCKGHLVRKFIKECWSKCGCSMQCKNRIIQRGITCNLQVFFTPEGKGWGLRTLDELPKGTFVCEYVGEVLTNIELYNRTIQSTGNARHTYPVLLDADWGSEGVLKDEEALCLDATFYGNVARFVNHRCVDANMVEIPVEVETPDRHYYHLAFFTARKIEKNEELTWDYGIDFSDVSHPVKAFKCRCGSKFCRDMKRSRARSKALVLR</sequence>
<reference evidence="11" key="1">
    <citation type="journal article" date="2017" name="Nat. Commun.">
        <title>The asparagus genome sheds light on the origin and evolution of a young Y chromosome.</title>
        <authorList>
            <person name="Harkess A."/>
            <person name="Zhou J."/>
            <person name="Xu C."/>
            <person name="Bowers J.E."/>
            <person name="Van der Hulst R."/>
            <person name="Ayyampalayam S."/>
            <person name="Mercati F."/>
            <person name="Riccardi P."/>
            <person name="McKain M.R."/>
            <person name="Kakrana A."/>
            <person name="Tang H."/>
            <person name="Ray J."/>
            <person name="Groenendijk J."/>
            <person name="Arikit S."/>
            <person name="Mathioni S.M."/>
            <person name="Nakano M."/>
            <person name="Shan H."/>
            <person name="Telgmann-Rauber A."/>
            <person name="Kanno A."/>
            <person name="Yue Z."/>
            <person name="Chen H."/>
            <person name="Li W."/>
            <person name="Chen Y."/>
            <person name="Xu X."/>
            <person name="Zhang Y."/>
            <person name="Luo S."/>
            <person name="Chen H."/>
            <person name="Gao J."/>
            <person name="Mao Z."/>
            <person name="Pires J.C."/>
            <person name="Luo M."/>
            <person name="Kudrna D."/>
            <person name="Wing R.A."/>
            <person name="Meyers B.C."/>
            <person name="Yi K."/>
            <person name="Kong H."/>
            <person name="Lavrijsen P."/>
            <person name="Sunseri F."/>
            <person name="Falavigna A."/>
            <person name="Ye Y."/>
            <person name="Leebens-Mack J.H."/>
            <person name="Chen G."/>
        </authorList>
    </citation>
    <scope>NUCLEOTIDE SEQUENCE [LARGE SCALE GENOMIC DNA]</scope>
    <source>
        <strain evidence="11">cv. DH0086</strain>
    </source>
</reference>
<dbReference type="GO" id="GO:0008270">
    <property type="term" value="F:zinc ion binding"/>
    <property type="evidence" value="ECO:0007669"/>
    <property type="project" value="InterPro"/>
</dbReference>
<dbReference type="PANTHER" id="PTHR46450">
    <property type="entry name" value="INACTIVE HISTONE-LYSINE N-METHYLTRANSFERASE SUVR1-RELATED"/>
    <property type="match status" value="1"/>
</dbReference>
<dbReference type="EMBL" id="CM007387">
    <property type="protein sequence ID" value="ONK63914.1"/>
    <property type="molecule type" value="Genomic_DNA"/>
</dbReference>
<dbReference type="Pfam" id="PF05033">
    <property type="entry name" value="Pre-SET"/>
    <property type="match status" value="1"/>
</dbReference>
<name>A0A5P1EDL7_ASPOF</name>
<comment type="subcellular location">
    <subcellularLocation>
        <location evidence="2">Chromosome</location>
    </subcellularLocation>
    <subcellularLocation>
        <location evidence="1">Nucleus</location>
    </subcellularLocation>
</comment>
<dbReference type="FunFam" id="2.170.270.10:FF:000046">
    <property type="entry name" value="SET-domain containing protein lysine methyltransferase family protein"/>
    <property type="match status" value="1"/>
</dbReference>
<dbReference type="PROSITE" id="PS50280">
    <property type="entry name" value="SET"/>
    <property type="match status" value="1"/>
</dbReference>
<dbReference type="GO" id="GO:0005694">
    <property type="term" value="C:chromosome"/>
    <property type="evidence" value="ECO:0007669"/>
    <property type="project" value="UniProtKB-SubCell"/>
</dbReference>
<dbReference type="SUPFAM" id="SSF82199">
    <property type="entry name" value="SET domain"/>
    <property type="match status" value="1"/>
</dbReference>
<dbReference type="SMART" id="SM00468">
    <property type="entry name" value="PreSET"/>
    <property type="match status" value="1"/>
</dbReference>
<keyword evidence="7" id="KW-0539">Nucleus</keyword>
<dbReference type="Proteomes" id="UP000243459">
    <property type="component" value="Chromosome 7"/>
</dbReference>
<organism evidence="10 11">
    <name type="scientific">Asparagus officinalis</name>
    <name type="common">Garden asparagus</name>
    <dbReference type="NCBI Taxonomy" id="4686"/>
    <lineage>
        <taxon>Eukaryota</taxon>
        <taxon>Viridiplantae</taxon>
        <taxon>Streptophyta</taxon>
        <taxon>Embryophyta</taxon>
        <taxon>Tracheophyta</taxon>
        <taxon>Spermatophyta</taxon>
        <taxon>Magnoliopsida</taxon>
        <taxon>Liliopsida</taxon>
        <taxon>Asparagales</taxon>
        <taxon>Asparagaceae</taxon>
        <taxon>Asparagoideae</taxon>
        <taxon>Asparagus</taxon>
    </lineage>
</organism>
<feature type="region of interest" description="Disordered" evidence="8">
    <location>
        <begin position="63"/>
        <end position="105"/>
    </location>
</feature>
<dbReference type="GO" id="GO:0005634">
    <property type="term" value="C:nucleus"/>
    <property type="evidence" value="ECO:0007669"/>
    <property type="project" value="UniProtKB-SubCell"/>
</dbReference>
<evidence type="ECO:0000256" key="1">
    <source>
        <dbReference type="ARBA" id="ARBA00004123"/>
    </source>
</evidence>
<feature type="compositionally biased region" description="Basic and acidic residues" evidence="8">
    <location>
        <begin position="413"/>
        <end position="430"/>
    </location>
</feature>
<feature type="region of interest" description="Disordered" evidence="8">
    <location>
        <begin position="208"/>
        <end position="232"/>
    </location>
</feature>
<dbReference type="PANTHER" id="PTHR46450:SF24">
    <property type="entry name" value="HISTONE-LYSINE N-METHYLTRANSFERASE SUVR4"/>
    <property type="match status" value="1"/>
</dbReference>
<feature type="compositionally biased region" description="Polar residues" evidence="8">
    <location>
        <begin position="397"/>
        <end position="412"/>
    </location>
</feature>
<dbReference type="PROSITE" id="PS51580">
    <property type="entry name" value="SAM_MT43_3"/>
    <property type="match status" value="1"/>
</dbReference>
<dbReference type="InterPro" id="IPR043017">
    <property type="entry name" value="WIYLD_dom_sf"/>
</dbReference>
<dbReference type="InterPro" id="IPR007728">
    <property type="entry name" value="Pre-SET_dom"/>
</dbReference>
<feature type="compositionally biased region" description="Polar residues" evidence="8">
    <location>
        <begin position="211"/>
        <end position="224"/>
    </location>
</feature>
<feature type="domain" description="SET" evidence="9">
    <location>
        <begin position="614"/>
        <end position="748"/>
    </location>
</feature>
<evidence type="ECO:0000313" key="10">
    <source>
        <dbReference type="EMBL" id="ONK63914.1"/>
    </source>
</evidence>
<keyword evidence="6" id="KW-0862">Zinc</keyword>
<evidence type="ECO:0000256" key="8">
    <source>
        <dbReference type="SAM" id="MobiDB-lite"/>
    </source>
</evidence>
<dbReference type="InterPro" id="IPR018848">
    <property type="entry name" value="WIYLD_domain"/>
</dbReference>
<dbReference type="Gramene" id="ONK63914">
    <property type="protein sequence ID" value="ONK63914"/>
    <property type="gene ID" value="A4U43_C07F20220"/>
</dbReference>
<dbReference type="InterPro" id="IPR025776">
    <property type="entry name" value="SUVR4/1/2"/>
</dbReference>
<evidence type="ECO:0000256" key="5">
    <source>
        <dbReference type="ARBA" id="ARBA00022723"/>
    </source>
</evidence>
<dbReference type="Gene3D" id="1.10.8.850">
    <property type="entry name" value="Histone-lysine N methyltransferase , C-terminal domain-like"/>
    <property type="match status" value="1"/>
</dbReference>
<evidence type="ECO:0000256" key="3">
    <source>
        <dbReference type="ARBA" id="ARBA00022454"/>
    </source>
</evidence>
<dbReference type="Pfam" id="PF10440">
    <property type="entry name" value="WIYLD"/>
    <property type="match status" value="1"/>
</dbReference>
<evidence type="ECO:0000256" key="4">
    <source>
        <dbReference type="ARBA" id="ARBA00022679"/>
    </source>
</evidence>
<dbReference type="SMART" id="SM00317">
    <property type="entry name" value="SET"/>
    <property type="match status" value="1"/>
</dbReference>
<evidence type="ECO:0000256" key="7">
    <source>
        <dbReference type="ARBA" id="ARBA00023242"/>
    </source>
</evidence>
<dbReference type="InterPro" id="IPR046341">
    <property type="entry name" value="SET_dom_sf"/>
</dbReference>
<dbReference type="AlphaFoldDB" id="A0A5P1EDL7"/>
<feature type="compositionally biased region" description="Polar residues" evidence="8">
    <location>
        <begin position="295"/>
        <end position="321"/>
    </location>
</feature>
<evidence type="ECO:0000313" key="11">
    <source>
        <dbReference type="Proteomes" id="UP000243459"/>
    </source>
</evidence>
<keyword evidence="3" id="KW-0158">Chromosome</keyword>
<dbReference type="Pfam" id="PF00856">
    <property type="entry name" value="SET"/>
    <property type="match status" value="1"/>
</dbReference>
<accession>A0A5P1EDL7</accession>
<dbReference type="InterPro" id="IPR001214">
    <property type="entry name" value="SET_dom"/>
</dbReference>
<feature type="region of interest" description="Disordered" evidence="8">
    <location>
        <begin position="253"/>
        <end position="321"/>
    </location>
</feature>
<dbReference type="GO" id="GO:0042054">
    <property type="term" value="F:histone methyltransferase activity"/>
    <property type="evidence" value="ECO:0007669"/>
    <property type="project" value="InterPro"/>
</dbReference>
<proteinExistence type="predicted"/>
<protein>
    <recommendedName>
        <fullName evidence="9">SET domain-containing protein</fullName>
    </recommendedName>
</protein>
<evidence type="ECO:0000256" key="6">
    <source>
        <dbReference type="ARBA" id="ARBA00022833"/>
    </source>
</evidence>
<evidence type="ECO:0000259" key="9">
    <source>
        <dbReference type="PROSITE" id="PS50280"/>
    </source>
</evidence>
<keyword evidence="4" id="KW-0808">Transferase</keyword>
<keyword evidence="11" id="KW-1185">Reference proteome</keyword>
<dbReference type="Gene3D" id="2.170.270.10">
    <property type="entry name" value="SET domain"/>
    <property type="match status" value="1"/>
</dbReference>
<gene>
    <name evidence="10" type="ORF">A4U43_C07F20220</name>
</gene>
<dbReference type="OMA" id="KICPNER"/>
<evidence type="ECO:0000256" key="2">
    <source>
        <dbReference type="ARBA" id="ARBA00004286"/>
    </source>
</evidence>
<keyword evidence="5" id="KW-0479">Metal-binding</keyword>